<evidence type="ECO:0000313" key="5">
    <source>
        <dbReference type="Proteomes" id="UP000652354"/>
    </source>
</evidence>
<protein>
    <recommendedName>
        <fullName evidence="3">DUF2510 domain-containing protein</fullName>
    </recommendedName>
</protein>
<dbReference type="EMBL" id="BONR01000003">
    <property type="protein sequence ID" value="GIG54939.1"/>
    <property type="molecule type" value="Genomic_DNA"/>
</dbReference>
<feature type="region of interest" description="Disordered" evidence="1">
    <location>
        <begin position="1"/>
        <end position="29"/>
    </location>
</feature>
<gene>
    <name evidence="4" type="ORF">Dac01nite_16910</name>
</gene>
<feature type="transmembrane region" description="Helical" evidence="2">
    <location>
        <begin position="62"/>
        <end position="85"/>
    </location>
</feature>
<dbReference type="AlphaFoldDB" id="A0A919UH02"/>
<proteinExistence type="predicted"/>
<dbReference type="Proteomes" id="UP000652354">
    <property type="component" value="Unassembled WGS sequence"/>
</dbReference>
<dbReference type="RefSeq" id="WP_203655909.1">
    <property type="nucleotide sequence ID" value="NZ_BONR01000003.1"/>
</dbReference>
<reference evidence="4" key="1">
    <citation type="submission" date="2021-01" db="EMBL/GenBank/DDBJ databases">
        <title>Whole genome shotgun sequence of Demequina activiva NBRC 110675.</title>
        <authorList>
            <person name="Komaki H."/>
            <person name="Tamura T."/>
        </authorList>
    </citation>
    <scope>NUCLEOTIDE SEQUENCE</scope>
    <source>
        <strain evidence="4">NBRC 110675</strain>
    </source>
</reference>
<feature type="domain" description="DUF2510" evidence="3">
    <location>
        <begin position="21"/>
        <end position="53"/>
    </location>
</feature>
<name>A0A919UH02_9MICO</name>
<keyword evidence="2" id="KW-1133">Transmembrane helix</keyword>
<dbReference type="Pfam" id="PF10708">
    <property type="entry name" value="DUF2510"/>
    <property type="match status" value="1"/>
</dbReference>
<dbReference type="InterPro" id="IPR018929">
    <property type="entry name" value="DUF2510"/>
</dbReference>
<sequence length="275" mass="28251">MSDHHTHDELAAARPSSMPPPGWYADPGRPGAQRYWDGGAWAPQHREVTEAPPRRRGPSARLVVGISVGVVALLVAGIVAFALMMPRLAGALADLGTRDEPGLETEVPATWTTVPVLDGGGTVAYDPAWEDITQQLGMEAQLESASAQTGVDIVLGGAWLTAGDLVNGGSTLVLMSIPDAGGPSAARVEAHASLLGATAGIEDVVITEQTAVRTAGGYSAYIIEYEHPIYGETLAGTIGVVVEGGQQLQVSAGGLAAYGSGVEQVEAVLNSLRIG</sequence>
<organism evidence="4 5">
    <name type="scientific">Demequina activiva</name>
    <dbReference type="NCBI Taxonomy" id="1582364"/>
    <lineage>
        <taxon>Bacteria</taxon>
        <taxon>Bacillati</taxon>
        <taxon>Actinomycetota</taxon>
        <taxon>Actinomycetes</taxon>
        <taxon>Micrococcales</taxon>
        <taxon>Demequinaceae</taxon>
        <taxon>Demequina</taxon>
    </lineage>
</organism>
<evidence type="ECO:0000256" key="2">
    <source>
        <dbReference type="SAM" id="Phobius"/>
    </source>
</evidence>
<evidence type="ECO:0000256" key="1">
    <source>
        <dbReference type="SAM" id="MobiDB-lite"/>
    </source>
</evidence>
<feature type="compositionally biased region" description="Basic and acidic residues" evidence="1">
    <location>
        <begin position="1"/>
        <end position="11"/>
    </location>
</feature>
<keyword evidence="5" id="KW-1185">Reference proteome</keyword>
<comment type="caution">
    <text evidence="4">The sequence shown here is derived from an EMBL/GenBank/DDBJ whole genome shotgun (WGS) entry which is preliminary data.</text>
</comment>
<evidence type="ECO:0000313" key="4">
    <source>
        <dbReference type="EMBL" id="GIG54939.1"/>
    </source>
</evidence>
<accession>A0A919UH02</accession>
<keyword evidence="2" id="KW-0812">Transmembrane</keyword>
<evidence type="ECO:0000259" key="3">
    <source>
        <dbReference type="Pfam" id="PF10708"/>
    </source>
</evidence>
<keyword evidence="2" id="KW-0472">Membrane</keyword>